<dbReference type="PIRSF" id="PIRSF001455">
    <property type="entry name" value="DHQ_synth"/>
    <property type="match status" value="1"/>
</dbReference>
<dbReference type="PANTHER" id="PTHR43622:SF7">
    <property type="entry name" value="3-DEHYDROQUINATE SYNTHASE, CHLOROPLASTIC"/>
    <property type="match status" value="1"/>
</dbReference>
<comment type="cofactor">
    <cofactor evidence="3">
        <name>Zn(2+)</name>
        <dbReference type="ChEBI" id="CHEBI:29105"/>
    </cofactor>
</comment>
<evidence type="ECO:0000256" key="17">
    <source>
        <dbReference type="ARBA" id="ARBA00023285"/>
    </source>
</evidence>
<dbReference type="AlphaFoldDB" id="A0A1L6RAC2"/>
<feature type="binding site" evidence="18">
    <location>
        <position position="183"/>
    </location>
    <ligand>
        <name>Zn(2+)</name>
        <dbReference type="ChEBI" id="CHEBI:29105"/>
    </ligand>
</feature>
<dbReference type="OrthoDB" id="9806583at2"/>
<protein>
    <recommendedName>
        <fullName evidence="8 18">3-dehydroquinate synthase</fullName>
        <shortName evidence="18">DHQS</shortName>
        <ecNumber evidence="7 18">4.2.3.4</ecNumber>
    </recommendedName>
</protein>
<evidence type="ECO:0000256" key="1">
    <source>
        <dbReference type="ARBA" id="ARBA00001393"/>
    </source>
</evidence>
<dbReference type="GO" id="GO:0046872">
    <property type="term" value="F:metal ion binding"/>
    <property type="evidence" value="ECO:0007669"/>
    <property type="project" value="UniProtKB-KW"/>
</dbReference>
<gene>
    <name evidence="18" type="primary">aroB</name>
    <name evidence="21" type="ORF">FOL01_0640</name>
</gene>
<feature type="domain" description="3-dehydroquinate synthase N-terminal" evidence="19">
    <location>
        <begin position="66"/>
        <end position="177"/>
    </location>
</feature>
<dbReference type="Pfam" id="PF01761">
    <property type="entry name" value="DHQ_synthase"/>
    <property type="match status" value="1"/>
</dbReference>
<dbReference type="InterPro" id="IPR030963">
    <property type="entry name" value="DHQ_synth_fam"/>
</dbReference>
<feature type="binding site" evidence="18">
    <location>
        <position position="141"/>
    </location>
    <ligand>
        <name>NAD(+)</name>
        <dbReference type="ChEBI" id="CHEBI:57540"/>
    </ligand>
</feature>
<dbReference type="Proteomes" id="UP000185473">
    <property type="component" value="Chromosome"/>
</dbReference>
<evidence type="ECO:0000256" key="3">
    <source>
        <dbReference type="ARBA" id="ARBA00001947"/>
    </source>
</evidence>
<evidence type="ECO:0000256" key="4">
    <source>
        <dbReference type="ARBA" id="ARBA00004496"/>
    </source>
</evidence>
<comment type="cofactor">
    <cofactor evidence="2 18">
        <name>NAD(+)</name>
        <dbReference type="ChEBI" id="CHEBI:57540"/>
    </cofactor>
</comment>
<evidence type="ECO:0000256" key="16">
    <source>
        <dbReference type="ARBA" id="ARBA00023239"/>
    </source>
</evidence>
<feature type="binding site" evidence="18">
    <location>
        <position position="150"/>
    </location>
    <ligand>
        <name>NAD(+)</name>
        <dbReference type="ChEBI" id="CHEBI:57540"/>
    </ligand>
</feature>
<comment type="catalytic activity">
    <reaction evidence="1 18">
        <text>7-phospho-2-dehydro-3-deoxy-D-arabino-heptonate = 3-dehydroquinate + phosphate</text>
        <dbReference type="Rhea" id="RHEA:21968"/>
        <dbReference type="ChEBI" id="CHEBI:32364"/>
        <dbReference type="ChEBI" id="CHEBI:43474"/>
        <dbReference type="ChEBI" id="CHEBI:58394"/>
        <dbReference type="EC" id="4.2.3.4"/>
    </reaction>
</comment>
<evidence type="ECO:0000256" key="18">
    <source>
        <dbReference type="HAMAP-Rule" id="MF_00110"/>
    </source>
</evidence>
<comment type="caution">
    <text evidence="18">Lacks conserved residue(s) required for the propagation of feature annotation.</text>
</comment>
<dbReference type="GO" id="GO:0005737">
    <property type="term" value="C:cytoplasm"/>
    <property type="evidence" value="ECO:0007669"/>
    <property type="project" value="UniProtKB-SubCell"/>
</dbReference>
<comment type="subcellular location">
    <subcellularLocation>
        <location evidence="4 18">Cytoplasm</location>
    </subcellularLocation>
</comment>
<keyword evidence="9 18" id="KW-0963">Cytoplasm</keyword>
<dbReference type="FunFam" id="3.40.50.1970:FF:000007">
    <property type="entry name" value="Pentafunctional AROM polypeptide"/>
    <property type="match status" value="1"/>
</dbReference>
<dbReference type="GO" id="GO:0009073">
    <property type="term" value="P:aromatic amino acid family biosynthetic process"/>
    <property type="evidence" value="ECO:0007669"/>
    <property type="project" value="UniProtKB-KW"/>
</dbReference>
<evidence type="ECO:0000256" key="10">
    <source>
        <dbReference type="ARBA" id="ARBA00022605"/>
    </source>
</evidence>
<dbReference type="PANTHER" id="PTHR43622">
    <property type="entry name" value="3-DEHYDROQUINATE SYNTHASE"/>
    <property type="match status" value="1"/>
</dbReference>
<dbReference type="UniPathway" id="UPA00053">
    <property type="reaction ID" value="UER00085"/>
</dbReference>
<comment type="pathway">
    <text evidence="5 18">Metabolic intermediate biosynthesis; chorismate biosynthesis; chorismate from D-erythrose 4-phosphate and phosphoenolpyruvate: step 2/7.</text>
</comment>
<comment type="function">
    <text evidence="18">Catalyzes the conversion of 3-deoxy-D-arabino-heptulosonate 7-phosphate (DAHP) to dehydroquinate (DHQ).</text>
</comment>
<feature type="binding site" evidence="18">
    <location>
        <begin position="128"/>
        <end position="129"/>
    </location>
    <ligand>
        <name>NAD(+)</name>
        <dbReference type="ChEBI" id="CHEBI:57540"/>
    </ligand>
</feature>
<feature type="binding site" evidence="18">
    <location>
        <position position="244"/>
    </location>
    <ligand>
        <name>Zn(2+)</name>
        <dbReference type="ChEBI" id="CHEBI:29105"/>
    </ligand>
</feature>
<accession>A0A1L6RAC2</accession>
<dbReference type="GO" id="GO:0000166">
    <property type="term" value="F:nucleotide binding"/>
    <property type="evidence" value="ECO:0007669"/>
    <property type="project" value="UniProtKB-KW"/>
</dbReference>
<dbReference type="GO" id="GO:0009423">
    <property type="term" value="P:chorismate biosynthetic process"/>
    <property type="evidence" value="ECO:0007669"/>
    <property type="project" value="UniProtKB-UniRule"/>
</dbReference>
<evidence type="ECO:0000256" key="13">
    <source>
        <dbReference type="ARBA" id="ARBA00022833"/>
    </source>
</evidence>
<evidence type="ECO:0000256" key="2">
    <source>
        <dbReference type="ARBA" id="ARBA00001911"/>
    </source>
</evidence>
<evidence type="ECO:0000256" key="12">
    <source>
        <dbReference type="ARBA" id="ARBA00022741"/>
    </source>
</evidence>
<evidence type="ECO:0000256" key="7">
    <source>
        <dbReference type="ARBA" id="ARBA00013031"/>
    </source>
</evidence>
<evidence type="ECO:0000256" key="8">
    <source>
        <dbReference type="ARBA" id="ARBA00017684"/>
    </source>
</evidence>
<dbReference type="InterPro" id="IPR050071">
    <property type="entry name" value="Dehydroquinate_synthase"/>
</dbReference>
<organism evidence="21 22">
    <name type="scientific">Weissella jogaejeotgali</name>
    <dbReference type="NCBI Taxonomy" id="1631871"/>
    <lineage>
        <taxon>Bacteria</taxon>
        <taxon>Bacillati</taxon>
        <taxon>Bacillota</taxon>
        <taxon>Bacilli</taxon>
        <taxon>Lactobacillales</taxon>
        <taxon>Lactobacillaceae</taxon>
        <taxon>Weissella</taxon>
    </lineage>
</organism>
<evidence type="ECO:0000259" key="19">
    <source>
        <dbReference type="Pfam" id="PF01761"/>
    </source>
</evidence>
<evidence type="ECO:0000256" key="11">
    <source>
        <dbReference type="ARBA" id="ARBA00022723"/>
    </source>
</evidence>
<dbReference type="STRING" id="1631871.FOL01_0640"/>
<feature type="binding site" evidence="18">
    <location>
        <position position="260"/>
    </location>
    <ligand>
        <name>Zn(2+)</name>
        <dbReference type="ChEBI" id="CHEBI:29105"/>
    </ligand>
</feature>
<dbReference type="HAMAP" id="MF_00110">
    <property type="entry name" value="DHQ_synthase"/>
    <property type="match status" value="1"/>
</dbReference>
<dbReference type="EC" id="4.2.3.4" evidence="7 18"/>
<evidence type="ECO:0000256" key="5">
    <source>
        <dbReference type="ARBA" id="ARBA00004661"/>
    </source>
</evidence>
<name>A0A1L6RAC2_9LACO</name>
<dbReference type="GO" id="GO:0008652">
    <property type="term" value="P:amino acid biosynthetic process"/>
    <property type="evidence" value="ECO:0007669"/>
    <property type="project" value="UniProtKB-KW"/>
</dbReference>
<dbReference type="SUPFAM" id="SSF56796">
    <property type="entry name" value="Dehydroquinate synthase-like"/>
    <property type="match status" value="1"/>
</dbReference>
<comment type="similarity">
    <text evidence="6 18">Belongs to the sugar phosphate cyclases superfamily. Dehydroquinate synthase family.</text>
</comment>
<evidence type="ECO:0000313" key="21">
    <source>
        <dbReference type="EMBL" id="APS41499.1"/>
    </source>
</evidence>
<feature type="binding site" evidence="18">
    <location>
        <begin position="104"/>
        <end position="108"/>
    </location>
    <ligand>
        <name>NAD(+)</name>
        <dbReference type="ChEBI" id="CHEBI:57540"/>
    </ligand>
</feature>
<dbReference type="InterPro" id="IPR030960">
    <property type="entry name" value="DHQS/DOIS_N"/>
</dbReference>
<dbReference type="Pfam" id="PF24621">
    <property type="entry name" value="DHQS_C"/>
    <property type="match status" value="1"/>
</dbReference>
<sequence>MVTVSVPDKTYQVQVLDGLRHEIGKKIRQVWSPRQILVITDKNVADLYLSDTVVQLQSAGYQVTTLVLPAGERSKSLASLEKAISCLAEHQFTRADGVIALGGGVVGDLAGLTSATYMRGIAFIQIATSLTAQVDSSVGGKTAINLGQTKNIMGTFYQPDLVLIDPTYLKTLAIRDLVEGYAEVVKCSVLAGGDFWQLTGTIRTVNDILTRSSELITQSVQYKADIVMQDEREAGIRKYLNFGHTIGHAIELLAEGGLRHGEAVAIGMIAITERFVAENISSSEFLQALNRRLQLVGLPVDSVLIRQPATIDQLAHDKKNLSGILQLVAVKEPGQPAIIKKSLAEMTEFIEGAS</sequence>
<evidence type="ECO:0000256" key="14">
    <source>
        <dbReference type="ARBA" id="ARBA00023027"/>
    </source>
</evidence>
<proteinExistence type="inferred from homology"/>
<keyword evidence="16 18" id="KW-0456">Lyase</keyword>
<keyword evidence="15 18" id="KW-0057">Aromatic amino acid biosynthesis</keyword>
<keyword evidence="10 18" id="KW-0028">Amino-acid biosynthesis</keyword>
<dbReference type="InterPro" id="IPR056179">
    <property type="entry name" value="DHQS_C"/>
</dbReference>
<dbReference type="CDD" id="cd08195">
    <property type="entry name" value="DHQS"/>
    <property type="match status" value="1"/>
</dbReference>
<keyword evidence="11 18" id="KW-0479">Metal-binding</keyword>
<dbReference type="KEGG" id="wjo:FOL01_0640"/>
<evidence type="ECO:0000313" key="22">
    <source>
        <dbReference type="Proteomes" id="UP000185473"/>
    </source>
</evidence>
<evidence type="ECO:0000256" key="6">
    <source>
        <dbReference type="ARBA" id="ARBA00005412"/>
    </source>
</evidence>
<dbReference type="EMBL" id="CP014332">
    <property type="protein sequence ID" value="APS41499.1"/>
    <property type="molecule type" value="Genomic_DNA"/>
</dbReference>
<evidence type="ECO:0000259" key="20">
    <source>
        <dbReference type="Pfam" id="PF24621"/>
    </source>
</evidence>
<dbReference type="Gene3D" id="1.20.1090.10">
    <property type="entry name" value="Dehydroquinate synthase-like - alpha domain"/>
    <property type="match status" value="1"/>
</dbReference>
<keyword evidence="22" id="KW-1185">Reference proteome</keyword>
<reference evidence="21 22" key="1">
    <citation type="submission" date="2016-02" db="EMBL/GenBank/DDBJ databases">
        <title>Complete Genome Sequence of Weissella jogaejeotgali FOL01.</title>
        <authorList>
            <person name="Lee J.-H."/>
            <person name="Ku H.-J."/>
        </authorList>
    </citation>
    <scope>NUCLEOTIDE SEQUENCE [LARGE SCALE GENOMIC DNA]</scope>
    <source>
        <strain evidence="21 22">FOL01</strain>
    </source>
</reference>
<keyword evidence="12 18" id="KW-0547">Nucleotide-binding</keyword>
<keyword evidence="13 18" id="KW-0862">Zinc</keyword>
<evidence type="ECO:0000256" key="15">
    <source>
        <dbReference type="ARBA" id="ARBA00023141"/>
    </source>
</evidence>
<keyword evidence="17 18" id="KW-0170">Cobalt</keyword>
<dbReference type="Gene3D" id="3.40.50.1970">
    <property type="match status" value="1"/>
</dbReference>
<comment type="cofactor">
    <cofactor evidence="18">
        <name>Co(2+)</name>
        <dbReference type="ChEBI" id="CHEBI:48828"/>
    </cofactor>
    <cofactor evidence="18">
        <name>Zn(2+)</name>
        <dbReference type="ChEBI" id="CHEBI:29105"/>
    </cofactor>
    <text evidence="18">Binds 1 divalent metal cation per subunit. Can use either Co(2+) or Zn(2+).</text>
</comment>
<dbReference type="GO" id="GO:0003856">
    <property type="term" value="F:3-dehydroquinate synthase activity"/>
    <property type="evidence" value="ECO:0007669"/>
    <property type="project" value="UniProtKB-UniRule"/>
</dbReference>
<dbReference type="RefSeq" id="WP_075269349.1">
    <property type="nucleotide sequence ID" value="NZ_CP014332.1"/>
</dbReference>
<evidence type="ECO:0000256" key="9">
    <source>
        <dbReference type="ARBA" id="ARBA00022490"/>
    </source>
</evidence>
<dbReference type="NCBIfam" id="TIGR01357">
    <property type="entry name" value="aroB"/>
    <property type="match status" value="1"/>
</dbReference>
<keyword evidence="14 18" id="KW-0520">NAD</keyword>
<feature type="domain" description="3-dehydroquinate synthase C-terminal" evidence="20">
    <location>
        <begin position="180"/>
        <end position="320"/>
    </location>
</feature>
<dbReference type="InterPro" id="IPR016037">
    <property type="entry name" value="DHQ_synth_AroB"/>
</dbReference>